<evidence type="ECO:0000313" key="6">
    <source>
        <dbReference type="Proteomes" id="UP000323142"/>
    </source>
</evidence>
<dbReference type="AlphaFoldDB" id="A0A5B2VGG3"/>
<keyword evidence="2" id="KW-0418">Kinase</keyword>
<dbReference type="InterPro" id="IPR020568">
    <property type="entry name" value="Ribosomal_Su5_D2-typ_SF"/>
</dbReference>
<dbReference type="OrthoDB" id="1492801at2"/>
<evidence type="ECO:0000259" key="3">
    <source>
        <dbReference type="Pfam" id="PF00288"/>
    </source>
</evidence>
<proteinExistence type="predicted"/>
<reference evidence="5 6" key="1">
    <citation type="submission" date="2019-09" db="EMBL/GenBank/DDBJ databases">
        <title>Salinarimonas rosea gen. nov., sp. nov., a new member of the a-2 subgroup of the Proteobacteria.</title>
        <authorList>
            <person name="Liu J."/>
        </authorList>
    </citation>
    <scope>NUCLEOTIDE SEQUENCE [LARGE SCALE GENOMIC DNA]</scope>
    <source>
        <strain evidence="5 6">BN140002</strain>
    </source>
</reference>
<reference evidence="5 6" key="2">
    <citation type="submission" date="2019-09" db="EMBL/GenBank/DDBJ databases">
        <authorList>
            <person name="Jin C."/>
        </authorList>
    </citation>
    <scope>NUCLEOTIDE SEQUENCE [LARGE SCALE GENOMIC DNA]</scope>
    <source>
        <strain evidence="5 6">BN140002</strain>
    </source>
</reference>
<dbReference type="InterPro" id="IPR013750">
    <property type="entry name" value="GHMP_kinase_C_dom"/>
</dbReference>
<organism evidence="5 6">
    <name type="scientific">Salinarimonas soli</name>
    <dbReference type="NCBI Taxonomy" id="1638099"/>
    <lineage>
        <taxon>Bacteria</taxon>
        <taxon>Pseudomonadati</taxon>
        <taxon>Pseudomonadota</taxon>
        <taxon>Alphaproteobacteria</taxon>
        <taxon>Hyphomicrobiales</taxon>
        <taxon>Salinarimonadaceae</taxon>
        <taxon>Salinarimonas</taxon>
    </lineage>
</organism>
<protein>
    <submittedName>
        <fullName evidence="5">Uncharacterized protein</fullName>
    </submittedName>
</protein>
<dbReference type="InterPro" id="IPR004422">
    <property type="entry name" value="RFAP_synthase"/>
</dbReference>
<dbReference type="PANTHER" id="PTHR20861">
    <property type="entry name" value="HOMOSERINE/4-DIPHOSPHOCYTIDYL-2-C-METHYL-D-ERYTHRITOL KINASE"/>
    <property type="match status" value="1"/>
</dbReference>
<evidence type="ECO:0000259" key="4">
    <source>
        <dbReference type="Pfam" id="PF08544"/>
    </source>
</evidence>
<dbReference type="NCBIfam" id="TIGR00144">
    <property type="entry name" value="beta_RFAP_syn"/>
    <property type="match status" value="1"/>
</dbReference>
<sequence length="330" mass="33789">MGGGSGTVRVRAPARLHIGFVDLNGSLGRRFGSLGLALDEPALSLTLTRAREARADGPDAPRLLDTLRAAARHLGVPDACAVACSEGIPAHAGFGSGTQIALAVAAGLARLHGQPFDAPAAAAALDRGNRSGIGLAAFQAGGLILDGGREAGGPTPPVIARLDLPEAWRVVLILDEGARGIHGAQEAEAFRHLPVFPEADAAHLCRLVLMGILPAAAEARLEPFGRGIAELQRRVGDFFAPFQGGRFTSPHVAEALAFCEGNGVPGVGQSSWGPTGFAVVGSQTEAEGLVAALRRRPGAPGHLTYTISRGRNRGADIVAEPSALRRLGGA</sequence>
<dbReference type="SUPFAM" id="SSF54211">
    <property type="entry name" value="Ribosomal protein S5 domain 2-like"/>
    <property type="match status" value="1"/>
</dbReference>
<dbReference type="Gene3D" id="3.30.230.10">
    <property type="match status" value="1"/>
</dbReference>
<accession>A0A5B2VGG3</accession>
<dbReference type="GO" id="GO:0016301">
    <property type="term" value="F:kinase activity"/>
    <property type="evidence" value="ECO:0007669"/>
    <property type="project" value="UniProtKB-KW"/>
</dbReference>
<dbReference type="Proteomes" id="UP000323142">
    <property type="component" value="Unassembled WGS sequence"/>
</dbReference>
<keyword evidence="1" id="KW-0808">Transferase</keyword>
<dbReference type="PIRSF" id="PIRSF004884">
    <property type="entry name" value="Sugar_kin_arch"/>
    <property type="match status" value="1"/>
</dbReference>
<dbReference type="Pfam" id="PF08544">
    <property type="entry name" value="GHMP_kinases_C"/>
    <property type="match status" value="1"/>
</dbReference>
<feature type="domain" description="GHMP kinase N-terminal" evidence="3">
    <location>
        <begin position="66"/>
        <end position="134"/>
    </location>
</feature>
<dbReference type="EMBL" id="VUOA01000019">
    <property type="protein sequence ID" value="KAA2237600.1"/>
    <property type="molecule type" value="Genomic_DNA"/>
</dbReference>
<evidence type="ECO:0000256" key="1">
    <source>
        <dbReference type="ARBA" id="ARBA00022679"/>
    </source>
</evidence>
<dbReference type="GO" id="GO:0005524">
    <property type="term" value="F:ATP binding"/>
    <property type="evidence" value="ECO:0007669"/>
    <property type="project" value="InterPro"/>
</dbReference>
<dbReference type="InterPro" id="IPR014721">
    <property type="entry name" value="Ribsml_uS5_D2-typ_fold_subgr"/>
</dbReference>
<evidence type="ECO:0000313" key="5">
    <source>
        <dbReference type="EMBL" id="KAA2237600.1"/>
    </source>
</evidence>
<gene>
    <name evidence="5" type="ORF">F0L46_10950</name>
</gene>
<evidence type="ECO:0000256" key="2">
    <source>
        <dbReference type="ARBA" id="ARBA00022777"/>
    </source>
</evidence>
<dbReference type="Pfam" id="PF00288">
    <property type="entry name" value="GHMP_kinases_N"/>
    <property type="match status" value="1"/>
</dbReference>
<dbReference type="PANTHER" id="PTHR20861:SF6">
    <property type="entry name" value="BETA-RIBOFURANOSYLPHENOL 5'-PHOSPHATE SYNTHASE"/>
    <property type="match status" value="1"/>
</dbReference>
<feature type="domain" description="GHMP kinase C-terminal" evidence="4">
    <location>
        <begin position="213"/>
        <end position="295"/>
    </location>
</feature>
<name>A0A5B2VGG3_9HYPH</name>
<comment type="caution">
    <text evidence="5">The sequence shown here is derived from an EMBL/GenBank/DDBJ whole genome shotgun (WGS) entry which is preliminary data.</text>
</comment>
<dbReference type="InterPro" id="IPR006204">
    <property type="entry name" value="GHMP_kinase_N_dom"/>
</dbReference>
<keyword evidence="6" id="KW-1185">Reference proteome</keyword>